<evidence type="ECO:0000313" key="1">
    <source>
        <dbReference type="EMBL" id="MXU88719.1"/>
    </source>
</evidence>
<proteinExistence type="predicted"/>
<protein>
    <submittedName>
        <fullName evidence="1">Uncharacterized protein</fullName>
    </submittedName>
</protein>
<dbReference type="EMBL" id="GIFC01006636">
    <property type="protein sequence ID" value="MXU88719.1"/>
    <property type="molecule type" value="Transcribed_RNA"/>
</dbReference>
<name>A0A6B0U864_IXORI</name>
<dbReference type="AlphaFoldDB" id="A0A6B0U864"/>
<reference evidence="1" key="1">
    <citation type="submission" date="2019-12" db="EMBL/GenBank/DDBJ databases">
        <title>An insight into the sialome of adult female Ixodes ricinus ticks feeding for 6 days.</title>
        <authorList>
            <person name="Perner J."/>
            <person name="Ribeiro J.M.C."/>
        </authorList>
    </citation>
    <scope>NUCLEOTIDE SEQUENCE</scope>
    <source>
        <strain evidence="1">Semi-engorged</strain>
        <tissue evidence="1">Salivary glands</tissue>
    </source>
</reference>
<sequence length="103" mass="11139">MGFFSSHSARCFRGGALLPVIFFPVSRLITETFSSPVRRCGSSLLGSNRGLLPLRLDSGNSSNSSWWLDREGIGEKAMAAAAAVRLGWLAINSGWSSSQRFKS</sequence>
<organism evidence="1">
    <name type="scientific">Ixodes ricinus</name>
    <name type="common">Common tick</name>
    <name type="synonym">Acarus ricinus</name>
    <dbReference type="NCBI Taxonomy" id="34613"/>
    <lineage>
        <taxon>Eukaryota</taxon>
        <taxon>Metazoa</taxon>
        <taxon>Ecdysozoa</taxon>
        <taxon>Arthropoda</taxon>
        <taxon>Chelicerata</taxon>
        <taxon>Arachnida</taxon>
        <taxon>Acari</taxon>
        <taxon>Parasitiformes</taxon>
        <taxon>Ixodida</taxon>
        <taxon>Ixodoidea</taxon>
        <taxon>Ixodidae</taxon>
        <taxon>Ixodinae</taxon>
        <taxon>Ixodes</taxon>
    </lineage>
</organism>
<accession>A0A6B0U864</accession>